<gene>
    <name evidence="10" type="primary">yhfK</name>
    <name evidence="10" type="ordered locus">PAJ_2879</name>
</gene>
<feature type="domain" description="Integral membrane protein YccS N-terminal" evidence="8">
    <location>
        <begin position="69"/>
        <end position="336"/>
    </location>
</feature>
<evidence type="ECO:0000256" key="1">
    <source>
        <dbReference type="ARBA" id="ARBA00004651"/>
    </source>
</evidence>
<evidence type="ECO:0000259" key="8">
    <source>
        <dbReference type="Pfam" id="PF12805"/>
    </source>
</evidence>
<organism evidence="10 11">
    <name type="scientific">Pantoea ananatis (strain AJ13355)</name>
    <dbReference type="NCBI Taxonomy" id="932677"/>
    <lineage>
        <taxon>Bacteria</taxon>
        <taxon>Pseudomonadati</taxon>
        <taxon>Pseudomonadota</taxon>
        <taxon>Gammaproteobacteria</taxon>
        <taxon>Enterobacterales</taxon>
        <taxon>Erwiniaceae</taxon>
        <taxon>Pantoea</taxon>
    </lineage>
</organism>
<feature type="transmembrane region" description="Helical" evidence="7">
    <location>
        <begin position="69"/>
        <end position="87"/>
    </location>
</feature>
<dbReference type="PANTHER" id="PTHR30509:SF23">
    <property type="entry name" value="INNER MEMBRANE PROTEIN"/>
    <property type="match status" value="1"/>
</dbReference>
<dbReference type="InterPro" id="IPR032692">
    <property type="entry name" value="YccS_N"/>
</dbReference>
<dbReference type="GO" id="GO:0005886">
    <property type="term" value="C:plasma membrane"/>
    <property type="evidence" value="ECO:0007669"/>
    <property type="project" value="UniProtKB-SubCell"/>
</dbReference>
<evidence type="ECO:0000313" key="10">
    <source>
        <dbReference type="EMBL" id="BAK12959.1"/>
    </source>
</evidence>
<keyword evidence="5 7" id="KW-0472">Membrane</keyword>
<feature type="transmembrane region" description="Helical" evidence="7">
    <location>
        <begin position="20"/>
        <end position="38"/>
    </location>
</feature>
<feature type="transmembrane region" description="Helical" evidence="7">
    <location>
        <begin position="93"/>
        <end position="110"/>
    </location>
</feature>
<comment type="similarity">
    <text evidence="6">Belongs to the YccS/YhfK family.</text>
</comment>
<accession>A0A0H3L0Z3</accession>
<dbReference type="HOGENOM" id="CLU_025192_0_0_6"/>
<dbReference type="PANTHER" id="PTHR30509">
    <property type="entry name" value="P-HYDROXYBENZOIC ACID EFFLUX PUMP SUBUNIT-RELATED"/>
    <property type="match status" value="1"/>
</dbReference>
<protein>
    <submittedName>
        <fullName evidence="10">Integral membrane protein YhfK</fullName>
    </submittedName>
</protein>
<evidence type="ECO:0000256" key="2">
    <source>
        <dbReference type="ARBA" id="ARBA00022475"/>
    </source>
</evidence>
<dbReference type="AlphaFoldDB" id="A0A0H3L0Z3"/>
<evidence type="ECO:0000256" key="5">
    <source>
        <dbReference type="ARBA" id="ARBA00023136"/>
    </source>
</evidence>
<keyword evidence="4 7" id="KW-1133">Transmembrane helix</keyword>
<dbReference type="KEGG" id="paj:PAJ_2879"/>
<dbReference type="PATRIC" id="fig|932677.3.peg.3351"/>
<dbReference type="eggNOG" id="COG1289">
    <property type="taxonomic scope" value="Bacteria"/>
</dbReference>
<name>A0A0H3L0Z3_PANAA</name>
<feature type="transmembrane region" description="Helical" evidence="7">
    <location>
        <begin position="425"/>
        <end position="456"/>
    </location>
</feature>
<keyword evidence="2" id="KW-1003">Cell membrane</keyword>
<evidence type="ECO:0000259" key="9">
    <source>
        <dbReference type="Pfam" id="PF13515"/>
    </source>
</evidence>
<evidence type="ECO:0000256" key="7">
    <source>
        <dbReference type="SAM" id="Phobius"/>
    </source>
</evidence>
<dbReference type="InterPro" id="IPR049453">
    <property type="entry name" value="Memb_transporter_dom"/>
</dbReference>
<proteinExistence type="inferred from homology"/>
<reference evidence="11" key="1">
    <citation type="journal article" date="2012" name="Appl. Microbiol. Biotechnol.">
        <title>The complete genome sequence of Pantoea ananatis AJ13355, an organism with great biotechnological potential.</title>
        <authorList>
            <person name="Hara Y."/>
            <person name="Kadotani N."/>
            <person name="Izui H."/>
            <person name="Katashkina J.I."/>
            <person name="Kuvaeva T.M."/>
            <person name="Andreeva I.G."/>
            <person name="Golubeva L.I."/>
            <person name="Malko D.B."/>
            <person name="Makeev V.J."/>
            <person name="Mashko S.V."/>
            <person name="Kozlov Y.I."/>
        </authorList>
    </citation>
    <scope>NUCLEOTIDE SEQUENCE [LARGE SCALE GENOMIC DNA]</scope>
    <source>
        <strain evidence="11">AJ13355</strain>
    </source>
</reference>
<keyword evidence="3 7" id="KW-0812">Transmembrane</keyword>
<feature type="transmembrane region" description="Helical" evidence="7">
    <location>
        <begin position="493"/>
        <end position="511"/>
    </location>
</feature>
<feature type="domain" description="Integral membrane bound transporter" evidence="9">
    <location>
        <begin position="384"/>
        <end position="504"/>
    </location>
</feature>
<dbReference type="Pfam" id="PF12805">
    <property type="entry name" value="FUSC-like"/>
    <property type="match status" value="1"/>
</dbReference>
<dbReference type="Pfam" id="PF13515">
    <property type="entry name" value="FUSC_2"/>
    <property type="match status" value="1"/>
</dbReference>
<sequence length="697" mass="79949">MSCVEPMWRRIIYHPEVNYALRQTLVLCLPVALGWLFGDLQKGLLFSLVPACCNIAGLDTPHKRFFKRLIIGGSLFALGSLLMQWLLLKDVPLPLILFALPLLLGVTGEISPLHARLLPGTLIAAIFTLSLIGRMPIYVPPLLYIGGTLWYGLFNWFWFWLWKEQPMRESLSLIYRELANYCDAKYSLLTQLTDPEKALPPLLARQQKAIDLINTCYQQMHMLSASRDHSHKRLTRAFQVALDLQEHISVSLHQPEEVQKLVEQSHAEAVIRWNARTISARLRALADDILYHQLSGRFDMDKQLGALEKIALQHPDNPVGNFCLYHFSRIARVLRTQKPLYQRDLMADRQRRLPLLPALRSYLSLRSSALRTAGRFSVMLMLGSALAVFFSIPKPYWILMTIMFVSQSNYSATRVRIQHRALGTFAGLAIAAASLRLDVPEPLVLSIMLVITFISYRFTRQFYGWSIVGFTVTAVYTLQLLSLNGAQFLLPRLLDTLMGCLIAFGGMLWLWPQWQSALLRQNAHDALEACQNALRMLLGPEQSPDALAYQRVKVNQAHNAVFNSLNQAMQEPGFNSRYLQDMRLWVTHCQFIVEHINAMTILAREHTMLPPTLAEHYLQWCEIALQRCQQRLEYDGESSQTDLLQGVEDINEGPVTVLEQHVRRILEHLKVMHTISSLAWNQRPHHGRWLLRSLRRK</sequence>
<feature type="transmembrane region" description="Helical" evidence="7">
    <location>
        <begin position="143"/>
        <end position="162"/>
    </location>
</feature>
<dbReference type="NCBIfam" id="TIGR01667">
    <property type="entry name" value="YCCS_YHFK"/>
    <property type="match status" value="1"/>
</dbReference>
<evidence type="ECO:0000256" key="3">
    <source>
        <dbReference type="ARBA" id="ARBA00022692"/>
    </source>
</evidence>
<evidence type="ECO:0000256" key="6">
    <source>
        <dbReference type="ARBA" id="ARBA00043993"/>
    </source>
</evidence>
<dbReference type="EMBL" id="AP012032">
    <property type="protein sequence ID" value="BAK12959.1"/>
    <property type="molecule type" value="Genomic_DNA"/>
</dbReference>
<dbReference type="Proteomes" id="UP000006690">
    <property type="component" value="Chromosome"/>
</dbReference>
<feature type="transmembrane region" description="Helical" evidence="7">
    <location>
        <begin position="372"/>
        <end position="390"/>
    </location>
</feature>
<evidence type="ECO:0000256" key="4">
    <source>
        <dbReference type="ARBA" id="ARBA00022989"/>
    </source>
</evidence>
<comment type="subcellular location">
    <subcellularLocation>
        <location evidence="1">Cell membrane</location>
        <topology evidence="1">Multi-pass membrane protein</topology>
    </subcellularLocation>
</comment>
<evidence type="ECO:0000313" key="11">
    <source>
        <dbReference type="Proteomes" id="UP000006690"/>
    </source>
</evidence>
<dbReference type="InterPro" id="IPR010020">
    <property type="entry name" value="Integral_membrane_YCCS_YHJK"/>
</dbReference>
<feature type="transmembrane region" description="Helical" evidence="7">
    <location>
        <begin position="462"/>
        <end position="481"/>
    </location>
</feature>